<feature type="transmembrane region" description="Helical" evidence="3">
    <location>
        <begin position="186"/>
        <end position="209"/>
    </location>
</feature>
<organism evidence="6 10">
    <name type="scientific">Rotaria magnacalcarata</name>
    <dbReference type="NCBI Taxonomy" id="392030"/>
    <lineage>
        <taxon>Eukaryota</taxon>
        <taxon>Metazoa</taxon>
        <taxon>Spiralia</taxon>
        <taxon>Gnathifera</taxon>
        <taxon>Rotifera</taxon>
        <taxon>Eurotatoria</taxon>
        <taxon>Bdelloidea</taxon>
        <taxon>Philodinida</taxon>
        <taxon>Philodinidae</taxon>
        <taxon>Rotaria</taxon>
    </lineage>
</organism>
<dbReference type="Proteomes" id="UP000681720">
    <property type="component" value="Unassembled WGS sequence"/>
</dbReference>
<feature type="transmembrane region" description="Helical" evidence="3">
    <location>
        <begin position="105"/>
        <end position="124"/>
    </location>
</feature>
<protein>
    <recommendedName>
        <fullName evidence="11">CDP-alcohol phosphatidyltransferase</fullName>
    </recommendedName>
</protein>
<dbReference type="Proteomes" id="UP000663824">
    <property type="component" value="Unassembled WGS sequence"/>
</dbReference>
<evidence type="ECO:0000313" key="9">
    <source>
        <dbReference type="EMBL" id="CAF4495206.1"/>
    </source>
</evidence>
<feature type="transmembrane region" description="Helical" evidence="3">
    <location>
        <begin position="21"/>
        <end position="42"/>
    </location>
</feature>
<sequence>MPTYTHSGKYLYEIWLFYANIIGYIRLILIITSVTGASAAIHQNSFDWAIFASFCNYTGGWLLDWIDGPLARKYQQCTVFGACFDWYCDLLAELVFIIWAAELRLWISLWMLMVLALELGSGLIDTNNVAANYPWAEFAPNSGFSFRILQIVFPKGQYSKVGTAVWILHATWAFCYIILAHIPAHYLYLAAIIHGLSILLLPVALCYALHQIAYLVALVSGWKEPARGTPE</sequence>
<keyword evidence="3" id="KW-1133">Transmembrane helix</keyword>
<dbReference type="Pfam" id="PF01066">
    <property type="entry name" value="CDP-OH_P_transf"/>
    <property type="match status" value="1"/>
</dbReference>
<evidence type="ECO:0000256" key="1">
    <source>
        <dbReference type="ARBA" id="ARBA00022679"/>
    </source>
</evidence>
<evidence type="ECO:0000256" key="3">
    <source>
        <dbReference type="SAM" id="Phobius"/>
    </source>
</evidence>
<evidence type="ECO:0000313" key="4">
    <source>
        <dbReference type="EMBL" id="CAF1033888.1"/>
    </source>
</evidence>
<proteinExistence type="inferred from homology"/>
<evidence type="ECO:0000313" key="7">
    <source>
        <dbReference type="EMBL" id="CAF3850254.1"/>
    </source>
</evidence>
<evidence type="ECO:0000313" key="6">
    <source>
        <dbReference type="EMBL" id="CAF1965015.1"/>
    </source>
</evidence>
<dbReference type="InterPro" id="IPR043130">
    <property type="entry name" value="CDP-OH_PTrfase_TM_dom"/>
</dbReference>
<dbReference type="InterPro" id="IPR000462">
    <property type="entry name" value="CDP-OH_P_trans"/>
</dbReference>
<comment type="similarity">
    <text evidence="2">Belongs to the CDP-alcohol phosphatidyltransferase class-I family.</text>
</comment>
<comment type="caution">
    <text evidence="6">The sequence shown here is derived from an EMBL/GenBank/DDBJ whole genome shotgun (WGS) entry which is preliminary data.</text>
</comment>
<evidence type="ECO:0000256" key="2">
    <source>
        <dbReference type="RuleBase" id="RU003750"/>
    </source>
</evidence>
<feature type="transmembrane region" description="Helical" evidence="3">
    <location>
        <begin position="78"/>
        <end position="99"/>
    </location>
</feature>
<keyword evidence="1 2" id="KW-0808">Transferase</keyword>
<dbReference type="GO" id="GO:0016780">
    <property type="term" value="F:phosphotransferase activity, for other substituted phosphate groups"/>
    <property type="evidence" value="ECO:0007669"/>
    <property type="project" value="InterPro"/>
</dbReference>
<dbReference type="EMBL" id="CAJNRE010002062">
    <property type="protein sequence ID" value="CAF1965015.1"/>
    <property type="molecule type" value="Genomic_DNA"/>
</dbReference>
<keyword evidence="3" id="KW-0812">Transmembrane</keyword>
<evidence type="ECO:0000313" key="8">
    <source>
        <dbReference type="EMBL" id="CAF4014505.1"/>
    </source>
</evidence>
<dbReference type="InterPro" id="IPR048254">
    <property type="entry name" value="CDP_ALCOHOL_P_TRANSF_CS"/>
</dbReference>
<feature type="transmembrane region" description="Helical" evidence="3">
    <location>
        <begin position="161"/>
        <end position="180"/>
    </location>
</feature>
<dbReference type="OrthoDB" id="10251079at2759"/>
<dbReference type="AlphaFoldDB" id="A0A816LZT6"/>
<dbReference type="Proteomes" id="UP000663834">
    <property type="component" value="Unassembled WGS sequence"/>
</dbReference>
<dbReference type="Proteomes" id="UP000676336">
    <property type="component" value="Unassembled WGS sequence"/>
</dbReference>
<dbReference type="EMBL" id="CAJOBJ010079630">
    <property type="protein sequence ID" value="CAF4495206.1"/>
    <property type="molecule type" value="Genomic_DNA"/>
</dbReference>
<dbReference type="EMBL" id="CAJOBH010001362">
    <property type="protein sequence ID" value="CAF3850254.1"/>
    <property type="molecule type" value="Genomic_DNA"/>
</dbReference>
<dbReference type="Gene3D" id="1.20.120.1760">
    <property type="match status" value="1"/>
</dbReference>
<feature type="transmembrane region" description="Helical" evidence="3">
    <location>
        <begin position="48"/>
        <end position="66"/>
    </location>
</feature>
<keyword evidence="3" id="KW-0472">Membrane</keyword>
<dbReference type="EMBL" id="CAJNOW010014095">
    <property type="protein sequence ID" value="CAF1629240.1"/>
    <property type="molecule type" value="Genomic_DNA"/>
</dbReference>
<dbReference type="GO" id="GO:0008654">
    <property type="term" value="P:phospholipid biosynthetic process"/>
    <property type="evidence" value="ECO:0007669"/>
    <property type="project" value="InterPro"/>
</dbReference>
<dbReference type="Proteomes" id="UP000681967">
    <property type="component" value="Unassembled WGS sequence"/>
</dbReference>
<gene>
    <name evidence="7" type="ORF">BYL167_LOCUS5818</name>
    <name evidence="4" type="ORF">CJN711_LOCUS3938</name>
    <name evidence="9" type="ORF">GIL414_LOCUS34452</name>
    <name evidence="5" type="ORF">KQP761_LOCUS25865</name>
    <name evidence="6" type="ORF">MBJ925_LOCUS6546</name>
    <name evidence="8" type="ORF">SMN809_LOCUS12661</name>
</gene>
<dbReference type="GO" id="GO:0016020">
    <property type="term" value="C:membrane"/>
    <property type="evidence" value="ECO:0007669"/>
    <property type="project" value="InterPro"/>
</dbReference>
<evidence type="ECO:0000313" key="10">
    <source>
        <dbReference type="Proteomes" id="UP000663824"/>
    </source>
</evidence>
<dbReference type="EMBL" id="CAJNOV010000667">
    <property type="protein sequence ID" value="CAF1033888.1"/>
    <property type="molecule type" value="Genomic_DNA"/>
</dbReference>
<name>A0A816LZT6_9BILA</name>
<dbReference type="EMBL" id="CAJOBI010004840">
    <property type="protein sequence ID" value="CAF4014505.1"/>
    <property type="molecule type" value="Genomic_DNA"/>
</dbReference>
<dbReference type="Proteomes" id="UP000663855">
    <property type="component" value="Unassembled WGS sequence"/>
</dbReference>
<dbReference type="PROSITE" id="PS00379">
    <property type="entry name" value="CDP_ALCOHOL_P_TRANSF"/>
    <property type="match status" value="1"/>
</dbReference>
<accession>A0A816LZT6</accession>
<evidence type="ECO:0000313" key="5">
    <source>
        <dbReference type="EMBL" id="CAF1629240.1"/>
    </source>
</evidence>
<evidence type="ECO:0008006" key="11">
    <source>
        <dbReference type="Google" id="ProtNLM"/>
    </source>
</evidence>
<reference evidence="6" key="1">
    <citation type="submission" date="2021-02" db="EMBL/GenBank/DDBJ databases">
        <authorList>
            <person name="Nowell W R."/>
        </authorList>
    </citation>
    <scope>NUCLEOTIDE SEQUENCE</scope>
</reference>